<evidence type="ECO:0000256" key="1">
    <source>
        <dbReference type="ARBA" id="ARBA00004245"/>
    </source>
</evidence>
<keyword evidence="4" id="KW-0206">Cytoskeleton</keyword>
<keyword evidence="5" id="KW-0009">Actin-binding</keyword>
<evidence type="ECO:0000313" key="7">
    <source>
        <dbReference type="EMBL" id="KAF4078351.1"/>
    </source>
</evidence>
<dbReference type="GO" id="GO:0005737">
    <property type="term" value="C:cytoplasm"/>
    <property type="evidence" value="ECO:0007669"/>
    <property type="project" value="TreeGrafter"/>
</dbReference>
<dbReference type="InterPro" id="IPR005455">
    <property type="entry name" value="PFN_euk"/>
</dbReference>
<dbReference type="Pfam" id="PF00235">
    <property type="entry name" value="Profilin"/>
    <property type="match status" value="1"/>
</dbReference>
<feature type="region of interest" description="Disordered" evidence="6">
    <location>
        <begin position="1"/>
        <end position="22"/>
    </location>
</feature>
<protein>
    <recommendedName>
        <fullName evidence="5">Profilin</fullName>
    </recommendedName>
</protein>
<evidence type="ECO:0000256" key="5">
    <source>
        <dbReference type="RuleBase" id="RU003909"/>
    </source>
</evidence>
<keyword evidence="3" id="KW-0963">Cytoplasm</keyword>
<dbReference type="InterPro" id="IPR005454">
    <property type="entry name" value="Profilin1/2/3_vertebrate"/>
</dbReference>
<dbReference type="PANTHER" id="PTHR13936:SF17">
    <property type="entry name" value="PROFILIN"/>
    <property type="match status" value="1"/>
</dbReference>
<dbReference type="Gene3D" id="3.30.450.30">
    <property type="entry name" value="Dynein light chain 2a, cytoplasmic"/>
    <property type="match status" value="1"/>
</dbReference>
<dbReference type="GO" id="GO:0003779">
    <property type="term" value="F:actin binding"/>
    <property type="evidence" value="ECO:0007669"/>
    <property type="project" value="UniProtKB-KW"/>
</dbReference>
<sequence>MVSGPLHREDPSTAPKTNAERNMSWDSYIQSLTKNEWLDDAVIIGHTPGQESVWAAAPGGWLNGVTAAEVKALVANDRSTLFAGGVTLAGKKCTVLRDALHVDGQNTMDLKMKTSDKDPDPFPFTVGKTNKALVIARGVKDAHGGKVNPPVFDMTAYLRKMNL</sequence>
<name>A0A7J6A8H3_AMEME</name>
<organism evidence="7 8">
    <name type="scientific">Ameiurus melas</name>
    <name type="common">Black bullhead</name>
    <name type="synonym">Silurus melas</name>
    <dbReference type="NCBI Taxonomy" id="219545"/>
    <lineage>
        <taxon>Eukaryota</taxon>
        <taxon>Metazoa</taxon>
        <taxon>Chordata</taxon>
        <taxon>Craniata</taxon>
        <taxon>Vertebrata</taxon>
        <taxon>Euteleostomi</taxon>
        <taxon>Actinopterygii</taxon>
        <taxon>Neopterygii</taxon>
        <taxon>Teleostei</taxon>
        <taxon>Ostariophysi</taxon>
        <taxon>Siluriformes</taxon>
        <taxon>Ictaluridae</taxon>
        <taxon>Ameiurus</taxon>
    </lineage>
</organism>
<dbReference type="GO" id="GO:0005856">
    <property type="term" value="C:cytoskeleton"/>
    <property type="evidence" value="ECO:0007669"/>
    <property type="project" value="UniProtKB-SubCell"/>
</dbReference>
<dbReference type="CDD" id="cd00148">
    <property type="entry name" value="PROF"/>
    <property type="match status" value="1"/>
</dbReference>
<evidence type="ECO:0000256" key="6">
    <source>
        <dbReference type="SAM" id="MobiDB-lite"/>
    </source>
</evidence>
<accession>A0A7J6A8H3</accession>
<evidence type="ECO:0000256" key="3">
    <source>
        <dbReference type="ARBA" id="ARBA00022490"/>
    </source>
</evidence>
<proteinExistence type="inferred from homology"/>
<evidence type="ECO:0000313" key="8">
    <source>
        <dbReference type="Proteomes" id="UP000593565"/>
    </source>
</evidence>
<dbReference type="SUPFAM" id="SSF55770">
    <property type="entry name" value="Profilin (actin-binding protein)"/>
    <property type="match status" value="1"/>
</dbReference>
<dbReference type="PANTHER" id="PTHR13936">
    <property type="entry name" value="PROFILIN"/>
    <property type="match status" value="1"/>
</dbReference>
<dbReference type="InterPro" id="IPR048278">
    <property type="entry name" value="PFN"/>
</dbReference>
<dbReference type="PRINTS" id="PR01639">
    <property type="entry name" value="PROFILINMAML"/>
</dbReference>
<dbReference type="GO" id="GO:0030036">
    <property type="term" value="P:actin cytoskeleton organization"/>
    <property type="evidence" value="ECO:0007669"/>
    <property type="project" value="InterPro"/>
</dbReference>
<dbReference type="GO" id="GO:0030833">
    <property type="term" value="P:regulation of actin filament polymerization"/>
    <property type="evidence" value="ECO:0007669"/>
    <property type="project" value="TreeGrafter"/>
</dbReference>
<keyword evidence="8" id="KW-1185">Reference proteome</keyword>
<comment type="caution">
    <text evidence="7">The sequence shown here is derived from an EMBL/GenBank/DDBJ whole genome shotgun (WGS) entry which is preliminary data.</text>
</comment>
<dbReference type="SMART" id="SM00392">
    <property type="entry name" value="PROF"/>
    <property type="match status" value="1"/>
</dbReference>
<dbReference type="InterPro" id="IPR036140">
    <property type="entry name" value="PFN_sf"/>
</dbReference>
<reference evidence="7 8" key="1">
    <citation type="submission" date="2020-02" db="EMBL/GenBank/DDBJ databases">
        <title>A chromosome-scale genome assembly of the black bullhead catfish (Ameiurus melas).</title>
        <authorList>
            <person name="Wen M."/>
            <person name="Zham M."/>
            <person name="Cabau C."/>
            <person name="Klopp C."/>
            <person name="Donnadieu C."/>
            <person name="Roques C."/>
            <person name="Bouchez O."/>
            <person name="Lampietro C."/>
            <person name="Jouanno E."/>
            <person name="Herpin A."/>
            <person name="Louis A."/>
            <person name="Berthelot C."/>
            <person name="Parey E."/>
            <person name="Roest-Crollius H."/>
            <person name="Braasch I."/>
            <person name="Postlethwait J."/>
            <person name="Robinson-Rechavi M."/>
            <person name="Echchiki A."/>
            <person name="Begum T."/>
            <person name="Montfort J."/>
            <person name="Schartl M."/>
            <person name="Bobe J."/>
            <person name="Guiguen Y."/>
        </authorList>
    </citation>
    <scope>NUCLEOTIDE SEQUENCE [LARGE SCALE GENOMIC DNA]</scope>
    <source>
        <strain evidence="7">M_S1</strain>
        <tissue evidence="7">Blood</tissue>
    </source>
</reference>
<feature type="compositionally biased region" description="Basic and acidic residues" evidence="6">
    <location>
        <begin position="1"/>
        <end position="11"/>
    </location>
</feature>
<dbReference type="EMBL" id="JAAGNN010000017">
    <property type="protein sequence ID" value="KAF4078351.1"/>
    <property type="molecule type" value="Genomic_DNA"/>
</dbReference>
<comment type="subcellular location">
    <subcellularLocation>
        <location evidence="1">Cytoplasm</location>
        <location evidence="1">Cytoskeleton</location>
    </subcellularLocation>
</comment>
<dbReference type="AlphaFoldDB" id="A0A7J6A8H3"/>
<gene>
    <name evidence="7" type="ORF">AMELA_G00198310</name>
</gene>
<dbReference type="GO" id="GO:0032233">
    <property type="term" value="P:positive regulation of actin filament bundle assembly"/>
    <property type="evidence" value="ECO:0007669"/>
    <property type="project" value="TreeGrafter"/>
</dbReference>
<dbReference type="Proteomes" id="UP000593565">
    <property type="component" value="Unassembled WGS sequence"/>
</dbReference>
<evidence type="ECO:0000256" key="2">
    <source>
        <dbReference type="ARBA" id="ARBA00010058"/>
    </source>
</evidence>
<evidence type="ECO:0000256" key="4">
    <source>
        <dbReference type="ARBA" id="ARBA00023212"/>
    </source>
</evidence>
<comment type="similarity">
    <text evidence="2 5">Belongs to the profilin family.</text>
</comment>